<gene>
    <name evidence="6" type="ORF">CLV85_0527</name>
</gene>
<dbReference type="CDD" id="cd01106">
    <property type="entry name" value="HTH_TipAL-Mta"/>
    <property type="match status" value="1"/>
</dbReference>
<comment type="caution">
    <text evidence="6">The sequence shown here is derived from an EMBL/GenBank/DDBJ whole genome shotgun (WGS) entry which is preliminary data.</text>
</comment>
<evidence type="ECO:0000256" key="3">
    <source>
        <dbReference type="ARBA" id="ARBA00023159"/>
    </source>
</evidence>
<evidence type="ECO:0000256" key="1">
    <source>
        <dbReference type="ARBA" id="ARBA00023015"/>
    </source>
</evidence>
<keyword evidence="1" id="KW-0805">Transcription regulation</keyword>
<proteinExistence type="predicted"/>
<name>A0A2M9D6L6_9MICO</name>
<dbReference type="EMBL" id="PGFH01000001">
    <property type="protein sequence ID" value="PJJ81354.1"/>
    <property type="molecule type" value="Genomic_DNA"/>
</dbReference>
<evidence type="ECO:0000313" key="6">
    <source>
        <dbReference type="EMBL" id="PJJ81354.1"/>
    </source>
</evidence>
<dbReference type="SUPFAM" id="SSF89082">
    <property type="entry name" value="Antibiotic binding domain of TipA-like multidrug resistance regulators"/>
    <property type="match status" value="1"/>
</dbReference>
<dbReference type="Gene3D" id="1.10.1660.10">
    <property type="match status" value="1"/>
</dbReference>
<feature type="domain" description="HTH merR-type" evidence="5">
    <location>
        <begin position="16"/>
        <end position="79"/>
    </location>
</feature>
<keyword evidence="3" id="KW-0010">Activator</keyword>
<dbReference type="OrthoDB" id="9809391at2"/>
<dbReference type="SUPFAM" id="SSF46955">
    <property type="entry name" value="Putative DNA-binding domain"/>
    <property type="match status" value="1"/>
</dbReference>
<evidence type="ECO:0000256" key="2">
    <source>
        <dbReference type="ARBA" id="ARBA00023125"/>
    </source>
</evidence>
<evidence type="ECO:0000313" key="7">
    <source>
        <dbReference type="Proteomes" id="UP000231742"/>
    </source>
</evidence>
<dbReference type="PANTHER" id="PTHR30204:SF90">
    <property type="entry name" value="HTH-TYPE TRANSCRIPTIONAL ACTIVATOR MTA"/>
    <property type="match status" value="1"/>
</dbReference>
<protein>
    <submittedName>
        <fullName evidence="6">DNA-binding transcriptional MerR regulator</fullName>
    </submittedName>
</protein>
<dbReference type="RefSeq" id="WP_100388046.1">
    <property type="nucleotide sequence ID" value="NZ_BMZU01000001.1"/>
</dbReference>
<dbReference type="InterPro" id="IPR012925">
    <property type="entry name" value="TipAS_dom"/>
</dbReference>
<dbReference type="InterPro" id="IPR036244">
    <property type="entry name" value="TipA-like_antibiotic-bd"/>
</dbReference>
<keyword evidence="2 6" id="KW-0238">DNA-binding</keyword>
<dbReference type="Pfam" id="PF13411">
    <property type="entry name" value="MerR_1"/>
    <property type="match status" value="1"/>
</dbReference>
<organism evidence="6 7">
    <name type="scientific">Salinibacterium amurskyense</name>
    <dbReference type="NCBI Taxonomy" id="205941"/>
    <lineage>
        <taxon>Bacteria</taxon>
        <taxon>Bacillati</taxon>
        <taxon>Actinomycetota</taxon>
        <taxon>Actinomycetes</taxon>
        <taxon>Micrococcales</taxon>
        <taxon>Microbacteriaceae</taxon>
        <taxon>Salinibacterium</taxon>
    </lineage>
</organism>
<dbReference type="SMART" id="SM00422">
    <property type="entry name" value="HTH_MERR"/>
    <property type="match status" value="1"/>
</dbReference>
<dbReference type="PANTHER" id="PTHR30204">
    <property type="entry name" value="REDOX-CYCLING DRUG-SENSING TRANSCRIPTIONAL ACTIVATOR SOXR"/>
    <property type="match status" value="1"/>
</dbReference>
<reference evidence="6 7" key="1">
    <citation type="submission" date="2017-11" db="EMBL/GenBank/DDBJ databases">
        <title>Genomic Encyclopedia of Archaeal and Bacterial Type Strains, Phase II (KMG-II): From Individual Species to Whole Genera.</title>
        <authorList>
            <person name="Goeker M."/>
        </authorList>
    </citation>
    <scope>NUCLEOTIDE SEQUENCE [LARGE SCALE GENOMIC DNA]</scope>
    <source>
        <strain evidence="6 7">DSM 16400</strain>
    </source>
</reference>
<dbReference type="InterPro" id="IPR047057">
    <property type="entry name" value="MerR_fam"/>
</dbReference>
<dbReference type="InterPro" id="IPR009061">
    <property type="entry name" value="DNA-bd_dom_put_sf"/>
</dbReference>
<evidence type="ECO:0000259" key="5">
    <source>
        <dbReference type="PROSITE" id="PS50937"/>
    </source>
</evidence>
<dbReference type="Gene3D" id="1.10.490.50">
    <property type="entry name" value="Antibiotic binding domain of TipA-like multidrug resistance regulators"/>
    <property type="match status" value="1"/>
</dbReference>
<keyword evidence="4" id="KW-0804">Transcription</keyword>
<sequence length="261" mass="28683">MAHDSTAPTERSINDVARITGTTSRTLRHYDNIGLLSPSRIGTNGYRYYNADALARLQRILLLRELGLGLAAIAEILAGQRDDLKALSDHVRLLESEKQRIDRLIASVTSTIHKIKEGEPLMAEEMFDGFDHTAHKDEVEQRWGSDSYAASDIWWKAMSAADRATFVAAQKQLAADWATAAQRGDDPESDEAQALAQRQFDGLVGIPGTPSEGKAGPPREYYLGLADMYVADPRFARNYGGQAGAEFVRAAMVAFAAKRWG</sequence>
<dbReference type="InterPro" id="IPR000551">
    <property type="entry name" value="MerR-type_HTH_dom"/>
</dbReference>
<evidence type="ECO:0000256" key="4">
    <source>
        <dbReference type="ARBA" id="ARBA00023163"/>
    </source>
</evidence>
<dbReference type="Proteomes" id="UP000231742">
    <property type="component" value="Unassembled WGS sequence"/>
</dbReference>
<dbReference type="GO" id="GO:0003700">
    <property type="term" value="F:DNA-binding transcription factor activity"/>
    <property type="evidence" value="ECO:0007669"/>
    <property type="project" value="InterPro"/>
</dbReference>
<dbReference type="PROSITE" id="PS50937">
    <property type="entry name" value="HTH_MERR_2"/>
    <property type="match status" value="1"/>
</dbReference>
<dbReference type="Pfam" id="PF07739">
    <property type="entry name" value="TipAS"/>
    <property type="match status" value="1"/>
</dbReference>
<keyword evidence="7" id="KW-1185">Reference proteome</keyword>
<accession>A0A2M9D6L6</accession>
<dbReference type="GO" id="GO:0003677">
    <property type="term" value="F:DNA binding"/>
    <property type="evidence" value="ECO:0007669"/>
    <property type="project" value="UniProtKB-KW"/>
</dbReference>
<dbReference type="AlphaFoldDB" id="A0A2M9D6L6"/>